<dbReference type="Pfam" id="PF00961">
    <property type="entry name" value="LAGLIDADG_1"/>
    <property type="match status" value="2"/>
</dbReference>
<organism evidence="2">
    <name type="scientific">Ceratocystis fimbriata</name>
    <dbReference type="NCBI Taxonomy" id="5158"/>
    <lineage>
        <taxon>Eukaryota</taxon>
        <taxon>Fungi</taxon>
        <taxon>Dikarya</taxon>
        <taxon>Ascomycota</taxon>
        <taxon>Pezizomycotina</taxon>
        <taxon>Sordariomycetes</taxon>
        <taxon>Hypocreomycetidae</taxon>
        <taxon>Microascales</taxon>
        <taxon>Ceratocystidaceae</taxon>
        <taxon>Ceratocystis</taxon>
    </lineage>
</organism>
<proteinExistence type="predicted"/>
<reference evidence="2" key="1">
    <citation type="submission" date="2017-09" db="EMBL/GenBank/DDBJ databases">
        <title>Comparative analysis of mitochondrial genomes in Ceratocystis.</title>
        <authorList>
            <person name="Naidoo K."/>
            <person name="Steenkamp E.T."/>
            <person name="Coetzee M.P.A."/>
            <person name="Kleeper P."/>
            <person name="Wingfield M.J."/>
            <person name="Wingfield B.D."/>
        </authorList>
    </citation>
    <scope>NUCLEOTIDE SEQUENCE</scope>
    <source>
        <strain evidence="2">CMW15049</strain>
    </source>
</reference>
<feature type="domain" description="Homing endonuclease LAGLIDADG" evidence="1">
    <location>
        <begin position="63"/>
        <end position="156"/>
    </location>
</feature>
<dbReference type="EMBL" id="MG010657">
    <property type="protein sequence ID" value="QEN73760.1"/>
    <property type="molecule type" value="Genomic_DNA"/>
</dbReference>
<dbReference type="InterPro" id="IPR027434">
    <property type="entry name" value="Homing_endonucl"/>
</dbReference>
<dbReference type="InterPro" id="IPR004860">
    <property type="entry name" value="LAGLIDADG_dom"/>
</dbReference>
<gene>
    <name evidence="2" type="primary">oi4nad5</name>
</gene>
<evidence type="ECO:0000259" key="1">
    <source>
        <dbReference type="Pfam" id="PF00961"/>
    </source>
</evidence>
<keyword evidence="2" id="KW-0378">Hydrolase</keyword>
<feature type="domain" description="Homing endonuclease LAGLIDADG" evidence="1">
    <location>
        <begin position="182"/>
        <end position="290"/>
    </location>
</feature>
<protein>
    <submittedName>
        <fullName evidence="2">Endonuclease</fullName>
    </submittedName>
</protein>
<dbReference type="GeneID" id="41954362"/>
<dbReference type="SUPFAM" id="SSF55608">
    <property type="entry name" value="Homing endonucleases"/>
    <property type="match status" value="2"/>
</dbReference>
<keyword evidence="2" id="KW-0496">Mitochondrion</keyword>
<dbReference type="PANTHER" id="PTHR37520:SF1">
    <property type="entry name" value="INTRON-ENCODED DNA ENDONUCLEASE AI2A-RELATED"/>
    <property type="match status" value="1"/>
</dbReference>
<dbReference type="GO" id="GO:0004519">
    <property type="term" value="F:endonuclease activity"/>
    <property type="evidence" value="ECO:0007669"/>
    <property type="project" value="UniProtKB-KW"/>
</dbReference>
<dbReference type="Gene3D" id="3.10.28.10">
    <property type="entry name" value="Homing endonucleases"/>
    <property type="match status" value="2"/>
</dbReference>
<keyword evidence="2" id="KW-0255">Endonuclease</keyword>
<sequence length="311" mass="36269">MWFSLELSNLKGAYQQETSPRSEARGWGSSETLRDITYDFYEYSLLLPQHKKKINKAFLEWFIGLTEGCGSFIVSKNKVYFDITLNLEDIQVIYYIKKELGLGKVLIRDGEKLAGASHPKCSFYVSSSINFLRLIHLFNGNLSSNTKKEEFKKWLNTFNDLYNMNVYFKDQLVKISLESGWLSGFIDGDSTNCFLDLRSDNSTLNASSNLLGTAGCKLEIFHKDFYVIKSIRDVFLNLNTLESKNIKKSEGGWIFYCSSFTKLKVIINYFSRYKLKTKKSLLFTKWHKIHKEFLNKKLIKRRRVINKDIQK</sequence>
<accession>A0A5C1VAY7</accession>
<dbReference type="AlphaFoldDB" id="A0A5C1VAY7"/>
<name>A0A5C1VAY7_9PEZI</name>
<geneLocation type="mitochondrion" evidence="2"/>
<keyword evidence="2" id="KW-0540">Nuclease</keyword>
<dbReference type="PANTHER" id="PTHR37520">
    <property type="entry name" value="INTRON-ENCODED DNA ENDONUCLEASE AI2A-RELATED"/>
    <property type="match status" value="1"/>
</dbReference>
<dbReference type="RefSeq" id="YP_009704197.1">
    <property type="nucleotide sequence ID" value="NC_044963.1"/>
</dbReference>
<evidence type="ECO:0000313" key="2">
    <source>
        <dbReference type="EMBL" id="QEN73760.1"/>
    </source>
</evidence>